<reference evidence="2" key="1">
    <citation type="submission" date="2020-04" db="EMBL/GenBank/DDBJ databases">
        <authorList>
            <person name="Alioto T."/>
            <person name="Alioto T."/>
            <person name="Gomez Garrido J."/>
        </authorList>
    </citation>
    <scope>NUCLEOTIDE SEQUENCE</scope>
    <source>
        <strain evidence="2">A484AB</strain>
    </source>
</reference>
<dbReference type="Proteomes" id="UP001152795">
    <property type="component" value="Unassembled WGS sequence"/>
</dbReference>
<accession>A0A6S7J1E4</accession>
<evidence type="ECO:0000256" key="1">
    <source>
        <dbReference type="SAM" id="MobiDB-lite"/>
    </source>
</evidence>
<evidence type="ECO:0000313" key="3">
    <source>
        <dbReference type="Proteomes" id="UP001152795"/>
    </source>
</evidence>
<name>A0A6S7J1E4_PARCT</name>
<dbReference type="OrthoDB" id="427509at2759"/>
<feature type="region of interest" description="Disordered" evidence="1">
    <location>
        <begin position="1"/>
        <end position="27"/>
    </location>
</feature>
<dbReference type="AlphaFoldDB" id="A0A6S7J1E4"/>
<comment type="caution">
    <text evidence="2">The sequence shown here is derived from an EMBL/GenBank/DDBJ whole genome shotgun (WGS) entry which is preliminary data.</text>
</comment>
<keyword evidence="3" id="KW-1185">Reference proteome</keyword>
<proteinExistence type="predicted"/>
<protein>
    <submittedName>
        <fullName evidence="2">Uncharacterized protein</fullName>
    </submittedName>
</protein>
<organism evidence="2 3">
    <name type="scientific">Paramuricea clavata</name>
    <name type="common">Red gorgonian</name>
    <name type="synonym">Violescent sea-whip</name>
    <dbReference type="NCBI Taxonomy" id="317549"/>
    <lineage>
        <taxon>Eukaryota</taxon>
        <taxon>Metazoa</taxon>
        <taxon>Cnidaria</taxon>
        <taxon>Anthozoa</taxon>
        <taxon>Octocorallia</taxon>
        <taxon>Malacalcyonacea</taxon>
        <taxon>Plexauridae</taxon>
        <taxon>Paramuricea</taxon>
    </lineage>
</organism>
<evidence type="ECO:0000313" key="2">
    <source>
        <dbReference type="EMBL" id="CAB4024178.1"/>
    </source>
</evidence>
<dbReference type="EMBL" id="CACRXK020012884">
    <property type="protein sequence ID" value="CAB4024178.1"/>
    <property type="molecule type" value="Genomic_DNA"/>
</dbReference>
<gene>
    <name evidence="2" type="ORF">PACLA_8A015487</name>
</gene>
<feature type="compositionally biased region" description="Polar residues" evidence="1">
    <location>
        <begin position="17"/>
        <end position="27"/>
    </location>
</feature>
<sequence>MNFFRRLSTSSKRRQSETGAHCTQTQSNEFEDVQQIPEDGRLQTRSRALSLGAVFSRNRSRHPSSEHYTTDFWVRNFADKSLVSWLEFRAAFVLDYKNRLEEFSDTGHLSCVLDAARDQLCNKDSIVYITRYKKFVGSDTRPDAVWNKIKDEVTKRFFEEALEDSLCL</sequence>